<feature type="region of interest" description="Disordered" evidence="4">
    <location>
        <begin position="126"/>
        <end position="150"/>
    </location>
</feature>
<comment type="subcellular location">
    <subcellularLocation>
        <location evidence="3">Cytoplasm</location>
    </subcellularLocation>
    <text evidence="3">The tmRNA-SmpB complex associates with stalled 70S ribosomes.</text>
</comment>
<protein>
    <recommendedName>
        <fullName evidence="3">SsrA-binding protein</fullName>
    </recommendedName>
    <alternativeName>
        <fullName evidence="3">Small protein B</fullName>
    </alternativeName>
</protein>
<dbReference type="NCBIfam" id="TIGR00086">
    <property type="entry name" value="smpB"/>
    <property type="match status" value="1"/>
</dbReference>
<dbReference type="CDD" id="cd09294">
    <property type="entry name" value="SmpB"/>
    <property type="match status" value="1"/>
</dbReference>
<dbReference type="Gene3D" id="2.40.280.10">
    <property type="match status" value="1"/>
</dbReference>
<dbReference type="GO" id="GO:0005829">
    <property type="term" value="C:cytosol"/>
    <property type="evidence" value="ECO:0007669"/>
    <property type="project" value="TreeGrafter"/>
</dbReference>
<evidence type="ECO:0000313" key="6">
    <source>
        <dbReference type="Proteomes" id="UP000177912"/>
    </source>
</evidence>
<keyword evidence="1 3" id="KW-0963">Cytoplasm</keyword>
<dbReference type="PANTHER" id="PTHR30308:SF2">
    <property type="entry name" value="SSRA-BINDING PROTEIN"/>
    <property type="match status" value="1"/>
</dbReference>
<keyword evidence="2 3" id="KW-0694">RNA-binding</keyword>
<sequence length="150" mass="17135">MKILTKNRRAFFDYEITDQLEAGIVLTGQEVKSVKTGGVSLDGSYARIARGQASLINAHIKAYAYASNLENYDPTQTRKLLLHKREIKKLENKTSEKGLTLIPLEVYVKNGYIKIRLGLGRSKKKTDKRETIKKRESDRRIKRAIRSAIK</sequence>
<dbReference type="InterPro" id="IPR020081">
    <property type="entry name" value="SsrA-bd_prot_CS"/>
</dbReference>
<dbReference type="GO" id="GO:0070929">
    <property type="term" value="P:trans-translation"/>
    <property type="evidence" value="ECO:0007669"/>
    <property type="project" value="UniProtKB-UniRule"/>
</dbReference>
<dbReference type="STRING" id="1817822.A2826_02995"/>
<dbReference type="Pfam" id="PF01668">
    <property type="entry name" value="SmpB"/>
    <property type="match status" value="1"/>
</dbReference>
<feature type="compositionally biased region" description="Basic residues" evidence="4">
    <location>
        <begin position="140"/>
        <end position="150"/>
    </location>
</feature>
<feature type="compositionally biased region" description="Basic and acidic residues" evidence="4">
    <location>
        <begin position="127"/>
        <end position="139"/>
    </location>
</feature>
<dbReference type="InterPro" id="IPR023620">
    <property type="entry name" value="SmpB"/>
</dbReference>
<accession>A0A1F5NWQ3</accession>
<reference evidence="5 6" key="1">
    <citation type="journal article" date="2016" name="Nat. Commun.">
        <title>Thousands of microbial genomes shed light on interconnected biogeochemical processes in an aquifer system.</title>
        <authorList>
            <person name="Anantharaman K."/>
            <person name="Brown C.T."/>
            <person name="Hug L.A."/>
            <person name="Sharon I."/>
            <person name="Castelle C.J."/>
            <person name="Probst A.J."/>
            <person name="Thomas B.C."/>
            <person name="Singh A."/>
            <person name="Wilkins M.J."/>
            <person name="Karaoz U."/>
            <person name="Brodie E.L."/>
            <person name="Williams K.H."/>
            <person name="Hubbard S.S."/>
            <person name="Banfield J.F."/>
        </authorList>
    </citation>
    <scope>NUCLEOTIDE SEQUENCE [LARGE SCALE GENOMIC DNA]</scope>
</reference>
<gene>
    <name evidence="3" type="primary">smpB</name>
    <name evidence="5" type="ORF">A2826_02995</name>
</gene>
<dbReference type="GO" id="GO:0003723">
    <property type="term" value="F:RNA binding"/>
    <property type="evidence" value="ECO:0007669"/>
    <property type="project" value="UniProtKB-UniRule"/>
</dbReference>
<dbReference type="GO" id="GO:0070930">
    <property type="term" value="P:trans-translation-dependent protein tagging"/>
    <property type="evidence" value="ECO:0007669"/>
    <property type="project" value="TreeGrafter"/>
</dbReference>
<dbReference type="EMBL" id="MFEI01000003">
    <property type="protein sequence ID" value="OGE81750.1"/>
    <property type="molecule type" value="Genomic_DNA"/>
</dbReference>
<comment type="function">
    <text evidence="3">Required for rescue of stalled ribosomes mediated by trans-translation. Binds to transfer-messenger RNA (tmRNA), required for stable association of tmRNA with ribosomes. tmRNA and SmpB together mimic tRNA shape, replacing the anticodon stem-loop with SmpB. tmRNA is encoded by the ssrA gene; the 2 termini fold to resemble tRNA(Ala) and it encodes a 'tag peptide', a short internal open reading frame. During trans-translation Ala-aminoacylated tmRNA acts like a tRNA, entering the A-site of stalled ribosomes, displacing the stalled mRNA. The ribosome then switches to translate the ORF on the tmRNA; the nascent peptide is terminated with the 'tag peptide' encoded by the tmRNA and targeted for degradation. The ribosome is freed to recommence translation, which seems to be the essential function of trans-translation.</text>
</comment>
<evidence type="ECO:0000256" key="4">
    <source>
        <dbReference type="SAM" id="MobiDB-lite"/>
    </source>
</evidence>
<dbReference type="PANTHER" id="PTHR30308">
    <property type="entry name" value="TMRNA-BINDING COMPONENT OF TRANS-TRANSLATION TAGGING COMPLEX"/>
    <property type="match status" value="1"/>
</dbReference>
<evidence type="ECO:0000313" key="5">
    <source>
        <dbReference type="EMBL" id="OGE81750.1"/>
    </source>
</evidence>
<evidence type="ECO:0000256" key="2">
    <source>
        <dbReference type="ARBA" id="ARBA00022884"/>
    </source>
</evidence>
<dbReference type="AlphaFoldDB" id="A0A1F5NWQ3"/>
<dbReference type="HAMAP" id="MF_00023">
    <property type="entry name" value="SmpB"/>
    <property type="match status" value="1"/>
</dbReference>
<name>A0A1F5NWQ3_9BACT</name>
<organism evidence="5 6">
    <name type="scientific">Candidatus Doudnabacteria bacterium RIFCSPHIGHO2_01_FULL_43_23</name>
    <dbReference type="NCBI Taxonomy" id="1817822"/>
    <lineage>
        <taxon>Bacteria</taxon>
        <taxon>Candidatus Doudnaibacteriota</taxon>
    </lineage>
</organism>
<evidence type="ECO:0000256" key="1">
    <source>
        <dbReference type="ARBA" id="ARBA00022490"/>
    </source>
</evidence>
<comment type="caution">
    <text evidence="5">The sequence shown here is derived from an EMBL/GenBank/DDBJ whole genome shotgun (WGS) entry which is preliminary data.</text>
</comment>
<comment type="similarity">
    <text evidence="3">Belongs to the SmpB family.</text>
</comment>
<proteinExistence type="inferred from homology"/>
<dbReference type="PROSITE" id="PS01317">
    <property type="entry name" value="SSRP"/>
    <property type="match status" value="1"/>
</dbReference>
<dbReference type="NCBIfam" id="NF003843">
    <property type="entry name" value="PRK05422.1"/>
    <property type="match status" value="1"/>
</dbReference>
<evidence type="ECO:0000256" key="3">
    <source>
        <dbReference type="HAMAP-Rule" id="MF_00023"/>
    </source>
</evidence>
<dbReference type="InterPro" id="IPR000037">
    <property type="entry name" value="SsrA-bd_prot"/>
</dbReference>
<dbReference type="Proteomes" id="UP000177912">
    <property type="component" value="Unassembled WGS sequence"/>
</dbReference>
<dbReference type="SUPFAM" id="SSF74982">
    <property type="entry name" value="Small protein B (SmpB)"/>
    <property type="match status" value="1"/>
</dbReference>